<dbReference type="Proteomes" id="UP000035721">
    <property type="component" value="Unassembled WGS sequence"/>
</dbReference>
<accession>A0A077LXN7</accession>
<protein>
    <submittedName>
        <fullName evidence="1">TadE family protein</fullName>
    </submittedName>
</protein>
<dbReference type="STRING" id="1194083.BN12_140003"/>
<evidence type="ECO:0000313" key="1">
    <source>
        <dbReference type="EMBL" id="CCH76675.1"/>
    </source>
</evidence>
<dbReference type="NCBIfam" id="NF041390">
    <property type="entry name" value="TadE_Rv3655c"/>
    <property type="match status" value="1"/>
</dbReference>
<dbReference type="InterPro" id="IPR049790">
    <property type="entry name" value="Rv3655c/TadE"/>
</dbReference>
<dbReference type="EMBL" id="CAJB01000046">
    <property type="protein sequence ID" value="CCH76675.1"/>
    <property type="molecule type" value="Genomic_DNA"/>
</dbReference>
<proteinExistence type="predicted"/>
<name>A0A077LXN7_9MICO</name>
<gene>
    <name evidence="1" type="ORF">BN12_140003</name>
</gene>
<evidence type="ECO:0000313" key="2">
    <source>
        <dbReference type="Proteomes" id="UP000035721"/>
    </source>
</evidence>
<sequence>MSAELAVAFPVVTVVLALVLAAVNYGMTQVRCVDAARTAARMVARGDALDTARGTALRGLPSGAAVGIDVSGADVVVRVSAASWAVSWLGVPPARSEAVAARESGGDDA</sequence>
<dbReference type="RefSeq" id="WP_200901131.1">
    <property type="nucleotide sequence ID" value="NZ_HF570958.1"/>
</dbReference>
<dbReference type="AlphaFoldDB" id="A0A077LXN7"/>
<reference evidence="1 2" key="1">
    <citation type="journal article" date="2013" name="ISME J.">
        <title>A metabolic model for members of the genus Tetrasphaera involved in enhanced biological phosphorus removal.</title>
        <authorList>
            <person name="Kristiansen R."/>
            <person name="Nguyen H.T.T."/>
            <person name="Saunders A.M."/>
            <person name="Nielsen J.L."/>
            <person name="Wimmer R."/>
            <person name="Le V.Q."/>
            <person name="McIlroy S.J."/>
            <person name="Petrovski S."/>
            <person name="Seviour R.J."/>
            <person name="Calteau A."/>
            <person name="Nielsen K.L."/>
            <person name="Nielsen P.H."/>
        </authorList>
    </citation>
    <scope>NUCLEOTIDE SEQUENCE [LARGE SCALE GENOMIC DNA]</scope>
    <source>
        <strain evidence="1 2">T1-X7</strain>
    </source>
</reference>
<keyword evidence="2" id="KW-1185">Reference proteome</keyword>
<organism evidence="1 2">
    <name type="scientific">Nostocoides japonicum T1-X7</name>
    <dbReference type="NCBI Taxonomy" id="1194083"/>
    <lineage>
        <taxon>Bacteria</taxon>
        <taxon>Bacillati</taxon>
        <taxon>Actinomycetota</taxon>
        <taxon>Actinomycetes</taxon>
        <taxon>Micrococcales</taxon>
        <taxon>Intrasporangiaceae</taxon>
        <taxon>Nostocoides</taxon>
    </lineage>
</organism>
<comment type="caution">
    <text evidence="1">The sequence shown here is derived from an EMBL/GenBank/DDBJ whole genome shotgun (WGS) entry which is preliminary data.</text>
</comment>